<accession>A0A543B9T9</accession>
<protein>
    <submittedName>
        <fullName evidence="2">Muconolactone delta-isomerase</fullName>
    </submittedName>
</protein>
<dbReference type="SUPFAM" id="SSF54909">
    <property type="entry name" value="Dimeric alpha+beta barrel"/>
    <property type="match status" value="1"/>
</dbReference>
<comment type="caution">
    <text evidence="2">The sequence shown here is derived from an EMBL/GenBank/DDBJ whole genome shotgun (WGS) entry which is preliminary data.</text>
</comment>
<dbReference type="GO" id="GO:0016853">
    <property type="term" value="F:isomerase activity"/>
    <property type="evidence" value="ECO:0007669"/>
    <property type="project" value="UniProtKB-KW"/>
</dbReference>
<organism evidence="2 3">
    <name type="scientific">Microbacterium saperdae</name>
    <dbReference type="NCBI Taxonomy" id="69368"/>
    <lineage>
        <taxon>Bacteria</taxon>
        <taxon>Bacillati</taxon>
        <taxon>Actinomycetota</taxon>
        <taxon>Actinomycetes</taxon>
        <taxon>Micrococcales</taxon>
        <taxon>Microbacteriaceae</taxon>
        <taxon>Microbacterium</taxon>
    </lineage>
</organism>
<reference evidence="2 3" key="1">
    <citation type="submission" date="2019-06" db="EMBL/GenBank/DDBJ databases">
        <title>Sequencing the genomes of 1000 actinobacteria strains.</title>
        <authorList>
            <person name="Klenk H.-P."/>
        </authorList>
    </citation>
    <scope>NUCLEOTIDE SEQUENCE [LARGE SCALE GENOMIC DNA]</scope>
    <source>
        <strain evidence="2 3">DSM 20169</strain>
    </source>
</reference>
<dbReference type="RefSeq" id="WP_170198173.1">
    <property type="nucleotide sequence ID" value="NZ_VFOX01000002.1"/>
</dbReference>
<dbReference type="InterPro" id="IPR011008">
    <property type="entry name" value="Dimeric_a/b-barrel"/>
</dbReference>
<dbReference type="Gene3D" id="3.30.70.1060">
    <property type="entry name" value="Dimeric alpha+beta barrel"/>
    <property type="match status" value="1"/>
</dbReference>
<dbReference type="InterPro" id="IPR026029">
    <property type="entry name" value="MLI_dom"/>
</dbReference>
<feature type="domain" description="Muconolactone isomerase" evidence="1">
    <location>
        <begin position="5"/>
        <end position="93"/>
    </location>
</feature>
<dbReference type="Proteomes" id="UP000317209">
    <property type="component" value="Unassembled WGS sequence"/>
</dbReference>
<name>A0A543B9T9_9MICO</name>
<keyword evidence="3" id="KW-1185">Reference proteome</keyword>
<evidence type="ECO:0000313" key="2">
    <source>
        <dbReference type="EMBL" id="TQL81598.1"/>
    </source>
</evidence>
<gene>
    <name evidence="2" type="ORF">FB560_3071</name>
</gene>
<sequence>MAQREFLVRVRTTVPTDVSTEEWSAVVAAERRRGAELRRDGVIAHIWRVPSDESVENIGVWRAVDRDAVQAAIDSLPARPWMQVEVTLLEEHPLTAVPSER</sequence>
<dbReference type="Pfam" id="PF02426">
    <property type="entry name" value="MIase"/>
    <property type="match status" value="1"/>
</dbReference>
<dbReference type="EMBL" id="VFOX01000002">
    <property type="protein sequence ID" value="TQL81598.1"/>
    <property type="molecule type" value="Genomic_DNA"/>
</dbReference>
<keyword evidence="2" id="KW-0413">Isomerase</keyword>
<evidence type="ECO:0000313" key="3">
    <source>
        <dbReference type="Proteomes" id="UP000317209"/>
    </source>
</evidence>
<evidence type="ECO:0000259" key="1">
    <source>
        <dbReference type="Pfam" id="PF02426"/>
    </source>
</evidence>
<dbReference type="AlphaFoldDB" id="A0A543B9T9"/>
<proteinExistence type="predicted"/>